<evidence type="ECO:0000313" key="2">
    <source>
        <dbReference type="EMBL" id="KAJ8061245.1"/>
    </source>
</evidence>
<gene>
    <name evidence="2" type="ORF">OCU04_010315</name>
</gene>
<keyword evidence="3" id="KW-1185">Reference proteome</keyword>
<feature type="region of interest" description="Disordered" evidence="1">
    <location>
        <begin position="24"/>
        <end position="52"/>
    </location>
</feature>
<proteinExistence type="predicted"/>
<dbReference type="Proteomes" id="UP001152300">
    <property type="component" value="Unassembled WGS sequence"/>
</dbReference>
<evidence type="ECO:0000256" key="1">
    <source>
        <dbReference type="SAM" id="MobiDB-lite"/>
    </source>
</evidence>
<comment type="caution">
    <text evidence="2">The sequence shown here is derived from an EMBL/GenBank/DDBJ whole genome shotgun (WGS) entry which is preliminary data.</text>
</comment>
<reference evidence="2" key="1">
    <citation type="submission" date="2022-11" db="EMBL/GenBank/DDBJ databases">
        <title>Genome Resource of Sclerotinia nivalis Strain SnTB1, a Plant Pathogen Isolated from American Ginseng.</title>
        <authorList>
            <person name="Fan S."/>
        </authorList>
    </citation>
    <scope>NUCLEOTIDE SEQUENCE</scope>
    <source>
        <strain evidence="2">SnTB1</strain>
    </source>
</reference>
<protein>
    <submittedName>
        <fullName evidence="2">Uncharacterized protein</fullName>
    </submittedName>
</protein>
<dbReference type="AlphaFoldDB" id="A0A9X0DG60"/>
<organism evidence="2 3">
    <name type="scientific">Sclerotinia nivalis</name>
    <dbReference type="NCBI Taxonomy" id="352851"/>
    <lineage>
        <taxon>Eukaryota</taxon>
        <taxon>Fungi</taxon>
        <taxon>Dikarya</taxon>
        <taxon>Ascomycota</taxon>
        <taxon>Pezizomycotina</taxon>
        <taxon>Leotiomycetes</taxon>
        <taxon>Helotiales</taxon>
        <taxon>Sclerotiniaceae</taxon>
        <taxon>Sclerotinia</taxon>
    </lineage>
</organism>
<evidence type="ECO:0000313" key="3">
    <source>
        <dbReference type="Proteomes" id="UP001152300"/>
    </source>
</evidence>
<sequence length="52" mass="5461">MKVEILFVVRARCDEGGADVDTAVGLDADGTNENDAVDDADATDDTANPYTK</sequence>
<dbReference type="EMBL" id="JAPEIS010000012">
    <property type="protein sequence ID" value="KAJ8061245.1"/>
    <property type="molecule type" value="Genomic_DNA"/>
</dbReference>
<feature type="compositionally biased region" description="Acidic residues" evidence="1">
    <location>
        <begin position="30"/>
        <end position="44"/>
    </location>
</feature>
<accession>A0A9X0DG60</accession>
<name>A0A9X0DG60_9HELO</name>